<proteinExistence type="predicted"/>
<keyword evidence="2" id="KW-1185">Reference proteome</keyword>
<accession>A0A8J3DML8</accession>
<organism evidence="1 2">
    <name type="scientific">Tianweitania populi</name>
    <dbReference type="NCBI Taxonomy" id="1607949"/>
    <lineage>
        <taxon>Bacteria</taxon>
        <taxon>Pseudomonadati</taxon>
        <taxon>Pseudomonadota</taxon>
        <taxon>Alphaproteobacteria</taxon>
        <taxon>Hyphomicrobiales</taxon>
        <taxon>Phyllobacteriaceae</taxon>
        <taxon>Tianweitania</taxon>
    </lineage>
</organism>
<comment type="caution">
    <text evidence="1">The sequence shown here is derived from an EMBL/GenBank/DDBJ whole genome shotgun (WGS) entry which is preliminary data.</text>
</comment>
<dbReference type="Proteomes" id="UP000630142">
    <property type="component" value="Unassembled WGS sequence"/>
</dbReference>
<sequence length="52" mass="6013">MLARRFAIVCFMTMLFGMMLSVVVAETTRGRTNDGSISCTWFNDYACHWDKQ</sequence>
<protein>
    <submittedName>
        <fullName evidence="1">Uncharacterized protein</fullName>
    </submittedName>
</protein>
<gene>
    <name evidence="1" type="ORF">GCM10016234_04220</name>
</gene>
<dbReference type="EMBL" id="BMZQ01000001">
    <property type="protein sequence ID" value="GHD06654.1"/>
    <property type="molecule type" value="Genomic_DNA"/>
</dbReference>
<evidence type="ECO:0000313" key="2">
    <source>
        <dbReference type="Proteomes" id="UP000630142"/>
    </source>
</evidence>
<reference evidence="1" key="2">
    <citation type="submission" date="2020-09" db="EMBL/GenBank/DDBJ databases">
        <authorList>
            <person name="Sun Q."/>
            <person name="Kim S."/>
        </authorList>
    </citation>
    <scope>NUCLEOTIDE SEQUENCE</scope>
    <source>
        <strain evidence="1">KCTC 42249</strain>
    </source>
</reference>
<name>A0A8J3DML8_9HYPH</name>
<evidence type="ECO:0000313" key="1">
    <source>
        <dbReference type="EMBL" id="GHD06654.1"/>
    </source>
</evidence>
<dbReference type="AlphaFoldDB" id="A0A8J3DML8"/>
<dbReference type="RefSeq" id="WP_189501374.1">
    <property type="nucleotide sequence ID" value="NZ_BMZQ01000001.1"/>
</dbReference>
<reference evidence="1" key="1">
    <citation type="journal article" date="2014" name="Int. J. Syst. Evol. Microbiol.">
        <title>Complete genome sequence of Corynebacterium casei LMG S-19264T (=DSM 44701T), isolated from a smear-ripened cheese.</title>
        <authorList>
            <consortium name="US DOE Joint Genome Institute (JGI-PGF)"/>
            <person name="Walter F."/>
            <person name="Albersmeier A."/>
            <person name="Kalinowski J."/>
            <person name="Ruckert C."/>
        </authorList>
    </citation>
    <scope>NUCLEOTIDE SEQUENCE</scope>
    <source>
        <strain evidence="1">KCTC 42249</strain>
    </source>
</reference>